<dbReference type="AlphaFoldDB" id="A0A9X3CBG7"/>
<evidence type="ECO:0000256" key="1">
    <source>
        <dbReference type="ARBA" id="ARBA00022729"/>
    </source>
</evidence>
<dbReference type="EMBL" id="JAKRRX010000007">
    <property type="protein sequence ID" value="MCW8332616.1"/>
    <property type="molecule type" value="Genomic_DNA"/>
</dbReference>
<organism evidence="7 8">
    <name type="scientific">Vibrio paucivorans</name>
    <dbReference type="NCBI Taxonomy" id="2829489"/>
    <lineage>
        <taxon>Bacteria</taxon>
        <taxon>Pseudomonadati</taxon>
        <taxon>Pseudomonadota</taxon>
        <taxon>Gammaproteobacteria</taxon>
        <taxon>Vibrionales</taxon>
        <taxon>Vibrionaceae</taxon>
        <taxon>Vibrio</taxon>
    </lineage>
</organism>
<accession>A0A9X3CBG7</accession>
<dbReference type="InterPro" id="IPR036328">
    <property type="entry name" value="MliC_sf"/>
</dbReference>
<evidence type="ECO:0000313" key="8">
    <source>
        <dbReference type="Proteomes" id="UP001155586"/>
    </source>
</evidence>
<dbReference type="Proteomes" id="UP001155586">
    <property type="component" value="Unassembled WGS sequence"/>
</dbReference>
<feature type="signal peptide" evidence="5">
    <location>
        <begin position="1"/>
        <end position="20"/>
    </location>
</feature>
<protein>
    <submittedName>
        <fullName evidence="7">MliC family protein</fullName>
    </submittedName>
</protein>
<keyword evidence="1 5" id="KW-0732">Signal</keyword>
<evidence type="ECO:0000259" key="6">
    <source>
        <dbReference type="Pfam" id="PF09864"/>
    </source>
</evidence>
<evidence type="ECO:0000256" key="5">
    <source>
        <dbReference type="SAM" id="SignalP"/>
    </source>
</evidence>
<feature type="domain" description="C-type lysozyme inhibitor" evidence="6">
    <location>
        <begin position="35"/>
        <end position="104"/>
    </location>
</feature>
<dbReference type="RefSeq" id="WP_252029756.1">
    <property type="nucleotide sequence ID" value="NZ_JAKRRX010000007.1"/>
</dbReference>
<dbReference type="Gene3D" id="2.40.128.200">
    <property type="match status" value="1"/>
</dbReference>
<proteinExistence type="predicted"/>
<dbReference type="SUPFAM" id="SSF141488">
    <property type="entry name" value="YdhA-like"/>
    <property type="match status" value="1"/>
</dbReference>
<evidence type="ECO:0000256" key="4">
    <source>
        <dbReference type="ARBA" id="ARBA00023288"/>
    </source>
</evidence>
<dbReference type="PROSITE" id="PS51257">
    <property type="entry name" value="PROKAR_LIPOPROTEIN"/>
    <property type="match status" value="1"/>
</dbReference>
<keyword evidence="8" id="KW-1185">Reference proteome</keyword>
<dbReference type="InterPro" id="IPR018660">
    <property type="entry name" value="MliC"/>
</dbReference>
<comment type="caution">
    <text evidence="7">The sequence shown here is derived from an EMBL/GenBank/DDBJ whole genome shotgun (WGS) entry which is preliminary data.</text>
</comment>
<evidence type="ECO:0000313" key="7">
    <source>
        <dbReference type="EMBL" id="MCW8332616.1"/>
    </source>
</evidence>
<gene>
    <name evidence="7" type="ORF">MD483_02065</name>
</gene>
<dbReference type="Pfam" id="PF09864">
    <property type="entry name" value="MliC"/>
    <property type="match status" value="1"/>
</dbReference>
<keyword evidence="4" id="KW-0449">Lipoprotein</keyword>
<evidence type="ECO:0000256" key="2">
    <source>
        <dbReference type="ARBA" id="ARBA00023136"/>
    </source>
</evidence>
<name>A0A9X3CBG7_9VIBR</name>
<keyword evidence="2" id="KW-0472">Membrane</keyword>
<reference evidence="7" key="1">
    <citation type="submission" date="2022-02" db="EMBL/GenBank/DDBJ databases">
        <title>Vibrio sp. nov., a new bacterium isolated from Bohai sea, China.</title>
        <authorList>
            <person name="Yuan Y."/>
        </authorList>
    </citation>
    <scope>NUCLEOTIDE SEQUENCE</scope>
    <source>
        <strain evidence="7">DBSS07</strain>
    </source>
</reference>
<keyword evidence="3" id="KW-0564">Palmitate</keyword>
<feature type="chain" id="PRO_5040779095" evidence="5">
    <location>
        <begin position="21"/>
        <end position="113"/>
    </location>
</feature>
<evidence type="ECO:0000256" key="3">
    <source>
        <dbReference type="ARBA" id="ARBA00023139"/>
    </source>
</evidence>
<sequence length="113" mass="12525">MSKYPLILFAVGLLAGCTQSAVNGDTINDSQFMHYQCGADKSFDVAYLTESEEAVLRLPDNEYRLVQVRAGSGTKYILNDGTAELMNPVTLRTKGKEARLELGRVIYKNCKTQ</sequence>